<dbReference type="PANTHER" id="PTHR11011">
    <property type="entry name" value="MALE STERILITY PROTEIN 2-RELATED"/>
    <property type="match status" value="1"/>
</dbReference>
<keyword evidence="4" id="KW-0560">Oxidoreductase</keyword>
<dbReference type="Gene3D" id="3.40.50.720">
    <property type="entry name" value="NAD(P)-binding Rossmann-like Domain"/>
    <property type="match status" value="1"/>
</dbReference>
<comment type="catalytic activity">
    <reaction evidence="4">
        <text>a long-chain fatty acyl-CoA + 2 NADPH + 2 H(+) = a long-chain primary fatty alcohol + 2 NADP(+) + CoA</text>
        <dbReference type="Rhea" id="RHEA:52716"/>
        <dbReference type="ChEBI" id="CHEBI:15378"/>
        <dbReference type="ChEBI" id="CHEBI:57287"/>
        <dbReference type="ChEBI" id="CHEBI:57783"/>
        <dbReference type="ChEBI" id="CHEBI:58349"/>
        <dbReference type="ChEBI" id="CHEBI:77396"/>
        <dbReference type="ChEBI" id="CHEBI:83139"/>
        <dbReference type="EC" id="1.2.1.84"/>
    </reaction>
</comment>
<feature type="domain" description="Fatty acyl-CoA reductase C-terminal" evidence="5">
    <location>
        <begin position="237"/>
        <end position="299"/>
    </location>
</feature>
<comment type="function">
    <text evidence="4">Catalyzes the reduction of fatty acyl-CoA to fatty alcohols.</text>
</comment>
<dbReference type="PANTHER" id="PTHR11011:SF12">
    <property type="entry name" value="FATTY ACYL-COA REDUCTASE"/>
    <property type="match status" value="1"/>
</dbReference>
<dbReference type="EC" id="1.2.1.84" evidence="4"/>
<dbReference type="GO" id="GO:0005777">
    <property type="term" value="C:peroxisome"/>
    <property type="evidence" value="ECO:0007669"/>
    <property type="project" value="TreeGrafter"/>
</dbReference>
<dbReference type="CDD" id="cd09071">
    <property type="entry name" value="FAR_C"/>
    <property type="match status" value="1"/>
</dbReference>
<evidence type="ECO:0000259" key="5">
    <source>
        <dbReference type="Pfam" id="PF03015"/>
    </source>
</evidence>
<organism evidence="8">
    <name type="scientific">Camponotus floridanus</name>
    <name type="common">Florida carpenter ant</name>
    <dbReference type="NCBI Taxonomy" id="104421"/>
    <lineage>
        <taxon>Eukaryota</taxon>
        <taxon>Metazoa</taxon>
        <taxon>Ecdysozoa</taxon>
        <taxon>Arthropoda</taxon>
        <taxon>Hexapoda</taxon>
        <taxon>Insecta</taxon>
        <taxon>Pterygota</taxon>
        <taxon>Neoptera</taxon>
        <taxon>Endopterygota</taxon>
        <taxon>Hymenoptera</taxon>
        <taxon>Apocrita</taxon>
        <taxon>Aculeata</taxon>
        <taxon>Formicoidea</taxon>
        <taxon>Formicidae</taxon>
        <taxon>Formicinae</taxon>
        <taxon>Camponotus</taxon>
    </lineage>
</organism>
<keyword evidence="8" id="KW-1185">Reference proteome</keyword>
<dbReference type="InParanoid" id="E2B200"/>
<dbReference type="GO" id="GO:0102965">
    <property type="term" value="F:alcohol-forming long-chain fatty acyl-CoA reductase activity"/>
    <property type="evidence" value="ECO:0007669"/>
    <property type="project" value="UniProtKB-EC"/>
</dbReference>
<evidence type="ECO:0000313" key="7">
    <source>
        <dbReference type="EMBL" id="EFN60288.1"/>
    </source>
</evidence>
<dbReference type="InterPro" id="IPR026055">
    <property type="entry name" value="FAR"/>
</dbReference>
<evidence type="ECO:0000256" key="4">
    <source>
        <dbReference type="RuleBase" id="RU363097"/>
    </source>
</evidence>
<feature type="domain" description="Thioester reductase (TE)" evidence="6">
    <location>
        <begin position="1"/>
        <end position="142"/>
    </location>
</feature>
<dbReference type="OrthoDB" id="429813at2759"/>
<dbReference type="InterPro" id="IPR013120">
    <property type="entry name" value="FAR_NAD-bd"/>
</dbReference>
<keyword evidence="3 4" id="KW-0443">Lipid metabolism</keyword>
<dbReference type="AlphaFoldDB" id="E2B200"/>
<dbReference type="Proteomes" id="UP000000311">
    <property type="component" value="Unassembled WGS sequence"/>
</dbReference>
<dbReference type="EMBL" id="GL445029">
    <property type="protein sequence ID" value="EFN60288.1"/>
    <property type="molecule type" value="Genomic_DNA"/>
</dbReference>
<dbReference type="InterPro" id="IPR033640">
    <property type="entry name" value="FAR_C"/>
</dbReference>
<dbReference type="OMA" id="AVIFTHI"/>
<dbReference type="InterPro" id="IPR036291">
    <property type="entry name" value="NAD(P)-bd_dom_sf"/>
</dbReference>
<gene>
    <name evidence="7" type="ORF">EAG_12973</name>
</gene>
<evidence type="ECO:0000256" key="1">
    <source>
        <dbReference type="ARBA" id="ARBA00005928"/>
    </source>
</evidence>
<evidence type="ECO:0000256" key="2">
    <source>
        <dbReference type="ARBA" id="ARBA00022516"/>
    </source>
</evidence>
<keyword evidence="4" id="KW-0521">NADP</keyword>
<keyword evidence="2 4" id="KW-0444">Lipid biosynthesis</keyword>
<dbReference type="STRING" id="104421.E2B200"/>
<accession>E2B200</accession>
<reference evidence="7 8" key="1">
    <citation type="journal article" date="2010" name="Science">
        <title>Genomic comparison of the ants Camponotus floridanus and Harpegnathos saltator.</title>
        <authorList>
            <person name="Bonasio R."/>
            <person name="Zhang G."/>
            <person name="Ye C."/>
            <person name="Mutti N.S."/>
            <person name="Fang X."/>
            <person name="Qin N."/>
            <person name="Donahue G."/>
            <person name="Yang P."/>
            <person name="Li Q."/>
            <person name="Li C."/>
            <person name="Zhang P."/>
            <person name="Huang Z."/>
            <person name="Berger S.L."/>
            <person name="Reinberg D."/>
            <person name="Wang J."/>
            <person name="Liebig J."/>
        </authorList>
    </citation>
    <scope>NUCLEOTIDE SEQUENCE [LARGE SCALE GENOMIC DNA]</scope>
    <source>
        <strain evidence="8">C129</strain>
    </source>
</reference>
<dbReference type="GO" id="GO:0035336">
    <property type="term" value="P:long-chain fatty-acyl-CoA metabolic process"/>
    <property type="evidence" value="ECO:0007669"/>
    <property type="project" value="TreeGrafter"/>
</dbReference>
<comment type="similarity">
    <text evidence="1 4">Belongs to the fatty acyl-CoA reductase family.</text>
</comment>
<dbReference type="Pfam" id="PF07993">
    <property type="entry name" value="NAD_binding_4"/>
    <property type="match status" value="1"/>
</dbReference>
<proteinExistence type="inferred from homology"/>
<protein>
    <recommendedName>
        <fullName evidence="4">Fatty acyl-CoA reductase</fullName>
        <ecNumber evidence="4">1.2.1.84</ecNumber>
    </recommendedName>
</protein>
<name>E2B200_CAMFO</name>
<evidence type="ECO:0000313" key="8">
    <source>
        <dbReference type="Proteomes" id="UP000000311"/>
    </source>
</evidence>
<dbReference type="Pfam" id="PF03015">
    <property type="entry name" value="Sterile"/>
    <property type="match status" value="1"/>
</dbReference>
<dbReference type="SUPFAM" id="SSF51735">
    <property type="entry name" value="NAD(P)-binding Rossmann-fold domains"/>
    <property type="match status" value="1"/>
</dbReference>
<evidence type="ECO:0000256" key="3">
    <source>
        <dbReference type="ARBA" id="ARBA00023098"/>
    </source>
</evidence>
<sequence>MKHLQAFIHLSTAFCHVDQKEVGERIYDSSNDPEDIIRLVQCLDEDTVDLITPKLLRRHPNTYIYSKHLAEKLVVNEFPELPCCIARPSIVFPSYKEPLPGWVDNLNGPIGILVGGGKGIIRTMHCNGNYNAEIIPVDLAINDLIIIAYKIATSLRNSESILVVNMTSQIDTLRITWSETLKKGKQLIYEYPFERQIWYPGGDLHSNKFVHNIIVLLFQIIPAYFIDFLMLTVWRLNGLAVLQYFTTRQWIFYNKNIITLCDDLTPLDKKIFPTIIYNIGEMEYFKHLILGTRQYCMKEDLSTLPKARRHQKM</sequence>
<evidence type="ECO:0000259" key="6">
    <source>
        <dbReference type="Pfam" id="PF07993"/>
    </source>
</evidence>
<dbReference type="GO" id="GO:0080019">
    <property type="term" value="F:alcohol-forming very long-chain fatty acyl-CoA reductase activity"/>
    <property type="evidence" value="ECO:0007669"/>
    <property type="project" value="InterPro"/>
</dbReference>